<evidence type="ECO:0000256" key="3">
    <source>
        <dbReference type="ARBA" id="ARBA00022737"/>
    </source>
</evidence>
<dbReference type="PANTHER" id="PTHR10891">
    <property type="entry name" value="EF-HAND CALCIUM-BINDING DOMAIN CONTAINING PROTEIN"/>
    <property type="match status" value="1"/>
</dbReference>
<dbReference type="Pfam" id="PF13499">
    <property type="entry name" value="EF-hand_7"/>
    <property type="match status" value="1"/>
</dbReference>
<dbReference type="PROSITE" id="PS00018">
    <property type="entry name" value="EF_HAND_1"/>
    <property type="match status" value="2"/>
</dbReference>
<dbReference type="eggNOG" id="KOG0027">
    <property type="taxonomic scope" value="Eukaryota"/>
</dbReference>
<dbReference type="InterPro" id="IPR002048">
    <property type="entry name" value="EF_hand_dom"/>
</dbReference>
<keyword evidence="5" id="KW-0472">Membrane</keyword>
<dbReference type="Gene3D" id="1.10.238.10">
    <property type="entry name" value="EF-hand"/>
    <property type="match status" value="1"/>
</dbReference>
<feature type="domain" description="EF-hand" evidence="6">
    <location>
        <begin position="123"/>
        <end position="158"/>
    </location>
</feature>
<dbReference type="Proteomes" id="UP000006038">
    <property type="component" value="Chromosome 11"/>
</dbReference>
<proteinExistence type="predicted"/>
<comment type="function">
    <text evidence="1">Potential calcium sensor.</text>
</comment>
<dbReference type="GeneID" id="102719054"/>
<dbReference type="HOGENOM" id="CLU_061288_11_0_1"/>
<evidence type="ECO:0000313" key="7">
    <source>
        <dbReference type="EnsemblPlants" id="OB11G24520.1"/>
    </source>
</evidence>
<name>J3N9G6_ORYBR</name>
<keyword evidence="8" id="KW-1185">Reference proteome</keyword>
<reference evidence="7" key="1">
    <citation type="journal article" date="2013" name="Nat. Commun.">
        <title>Whole-genome sequencing of Oryza brachyantha reveals mechanisms underlying Oryza genome evolution.</title>
        <authorList>
            <person name="Chen J."/>
            <person name="Huang Q."/>
            <person name="Gao D."/>
            <person name="Wang J."/>
            <person name="Lang Y."/>
            <person name="Liu T."/>
            <person name="Li B."/>
            <person name="Bai Z."/>
            <person name="Luis Goicoechea J."/>
            <person name="Liang C."/>
            <person name="Chen C."/>
            <person name="Zhang W."/>
            <person name="Sun S."/>
            <person name="Liao Y."/>
            <person name="Zhang X."/>
            <person name="Yang L."/>
            <person name="Song C."/>
            <person name="Wang M."/>
            <person name="Shi J."/>
            <person name="Liu G."/>
            <person name="Liu J."/>
            <person name="Zhou H."/>
            <person name="Zhou W."/>
            <person name="Yu Q."/>
            <person name="An N."/>
            <person name="Chen Y."/>
            <person name="Cai Q."/>
            <person name="Wang B."/>
            <person name="Liu B."/>
            <person name="Min J."/>
            <person name="Huang Y."/>
            <person name="Wu H."/>
            <person name="Li Z."/>
            <person name="Zhang Y."/>
            <person name="Yin Y."/>
            <person name="Song W."/>
            <person name="Jiang J."/>
            <person name="Jackson S.A."/>
            <person name="Wing R.A."/>
            <person name="Wang J."/>
            <person name="Chen M."/>
        </authorList>
    </citation>
    <scope>NUCLEOTIDE SEQUENCE [LARGE SCALE GENOMIC DNA]</scope>
    <source>
        <strain evidence="7">cv. IRGC 101232</strain>
    </source>
</reference>
<dbReference type="OrthoDB" id="26525at2759"/>
<dbReference type="InterPro" id="IPR011992">
    <property type="entry name" value="EF-hand-dom_pair"/>
</dbReference>
<dbReference type="InterPro" id="IPR039647">
    <property type="entry name" value="EF_hand_pair_protein_CML-like"/>
</dbReference>
<keyword evidence="2" id="KW-0479">Metal-binding</keyword>
<dbReference type="CDD" id="cd00051">
    <property type="entry name" value="EFh"/>
    <property type="match status" value="1"/>
</dbReference>
<evidence type="ECO:0000313" key="8">
    <source>
        <dbReference type="Proteomes" id="UP000006038"/>
    </source>
</evidence>
<evidence type="ECO:0000256" key="1">
    <source>
        <dbReference type="ARBA" id="ARBA00003291"/>
    </source>
</evidence>
<dbReference type="Gramene" id="OB11G24520.1">
    <property type="protein sequence ID" value="OB11G24520.1"/>
    <property type="gene ID" value="OB11G24520"/>
</dbReference>
<dbReference type="EnsemblPlants" id="OB11G24520.1">
    <property type="protein sequence ID" value="OB11G24520.1"/>
    <property type="gene ID" value="OB11G24520"/>
</dbReference>
<accession>J3N9G6</accession>
<evidence type="ECO:0000259" key="6">
    <source>
        <dbReference type="PROSITE" id="PS50222"/>
    </source>
</evidence>
<keyword evidence="5" id="KW-0812">Transmembrane</keyword>
<dbReference type="KEGG" id="obr:102719054"/>
<dbReference type="SMART" id="SM00054">
    <property type="entry name" value="EFh"/>
    <property type="match status" value="2"/>
</dbReference>
<dbReference type="RefSeq" id="XP_006663027.1">
    <property type="nucleotide sequence ID" value="XM_006662964.2"/>
</dbReference>
<evidence type="ECO:0000256" key="5">
    <source>
        <dbReference type="SAM" id="Phobius"/>
    </source>
</evidence>
<dbReference type="STRING" id="4533.J3N9G6"/>
<organism evidence="7">
    <name type="scientific">Oryza brachyantha</name>
    <name type="common">malo sina</name>
    <dbReference type="NCBI Taxonomy" id="4533"/>
    <lineage>
        <taxon>Eukaryota</taxon>
        <taxon>Viridiplantae</taxon>
        <taxon>Streptophyta</taxon>
        <taxon>Embryophyta</taxon>
        <taxon>Tracheophyta</taxon>
        <taxon>Spermatophyta</taxon>
        <taxon>Magnoliopsida</taxon>
        <taxon>Liliopsida</taxon>
        <taxon>Poales</taxon>
        <taxon>Poaceae</taxon>
        <taxon>BOP clade</taxon>
        <taxon>Oryzoideae</taxon>
        <taxon>Oryzeae</taxon>
        <taxon>Oryzinae</taxon>
        <taxon>Oryza</taxon>
    </lineage>
</organism>
<keyword evidence="4" id="KW-0106">Calcium</keyword>
<evidence type="ECO:0000256" key="4">
    <source>
        <dbReference type="ARBA" id="ARBA00022837"/>
    </source>
</evidence>
<protein>
    <recommendedName>
        <fullName evidence="6">EF-hand domain-containing protein</fullName>
    </recommendedName>
</protein>
<dbReference type="GO" id="GO:0005509">
    <property type="term" value="F:calcium ion binding"/>
    <property type="evidence" value="ECO:0007669"/>
    <property type="project" value="InterPro"/>
</dbReference>
<dbReference type="InterPro" id="IPR018247">
    <property type="entry name" value="EF_Hand_1_Ca_BS"/>
</dbReference>
<dbReference type="AlphaFoldDB" id="J3N9G6"/>
<reference evidence="7" key="2">
    <citation type="submission" date="2013-04" db="UniProtKB">
        <authorList>
            <consortium name="EnsemblPlants"/>
        </authorList>
    </citation>
    <scope>IDENTIFICATION</scope>
</reference>
<feature type="domain" description="EF-hand" evidence="6">
    <location>
        <begin position="161"/>
        <end position="194"/>
    </location>
</feature>
<keyword evidence="5" id="KW-1133">Transmembrane helix</keyword>
<gene>
    <name evidence="7" type="primary">LOC102719054</name>
</gene>
<dbReference type="PROSITE" id="PS50222">
    <property type="entry name" value="EF_HAND_2"/>
    <property type="match status" value="2"/>
</dbReference>
<keyword evidence="3" id="KW-0677">Repeat</keyword>
<dbReference type="OMA" id="MEKSPAM"/>
<dbReference type="FunFam" id="1.10.238.10:FF:000302">
    <property type="entry name" value="Probable calcium-binding protein CML46"/>
    <property type="match status" value="1"/>
</dbReference>
<evidence type="ECO:0000256" key="2">
    <source>
        <dbReference type="ARBA" id="ARBA00022723"/>
    </source>
</evidence>
<feature type="transmembrane region" description="Helical" evidence="5">
    <location>
        <begin position="19"/>
        <end position="37"/>
    </location>
</feature>
<sequence length="194" mass="21668">MNKSPASAGSGLLELQLGFQEPVCLLVILFTMFTCFISKVQTFLPGSWQHCNCLVTKISTQVLSDRKVSKNLIKHKDDGVEMAHEDVGSVLRNMGLSFDQGRTADYSVIGVNCMPNLFVDDEPSLNEVKQAFLVFDEDNDGYINALDLCRVLGNLGLREGIEVDECEKMIAKYDMNKDGRIDMVEFIRVLEASF</sequence>
<dbReference type="SUPFAM" id="SSF47473">
    <property type="entry name" value="EF-hand"/>
    <property type="match status" value="1"/>
</dbReference>